<evidence type="ECO:0000313" key="15">
    <source>
        <dbReference type="EMBL" id="NFG18537.1"/>
    </source>
</evidence>
<feature type="transmembrane region" description="Helical" evidence="12">
    <location>
        <begin position="39"/>
        <end position="61"/>
    </location>
</feature>
<comment type="similarity">
    <text evidence="2">Belongs to the EamA transporter family.</text>
</comment>
<dbReference type="Proteomes" id="UP000478995">
    <property type="component" value="Unassembled WGS sequence"/>
</dbReference>
<reference evidence="17 18" key="2">
    <citation type="submission" date="2019-04" db="EMBL/GenBank/DDBJ databases">
        <title>Genome sequencing of Clostridium botulinum Groups I-IV and Clostridium butyricum.</title>
        <authorList>
            <person name="Brunt J."/>
            <person name="Van Vliet A.H.M."/>
            <person name="Stringer S.C."/>
            <person name="Carter A.T."/>
            <person name="Peck M.W."/>
        </authorList>
    </citation>
    <scope>NUCLEOTIDE SEQUENCE [LARGE SCALE GENOMIC DNA]</scope>
    <source>
        <strain evidence="15 18">IFR 18/037</strain>
        <strain evidence="14 17">IFR 18/054</strain>
    </source>
</reference>
<evidence type="ECO:0000256" key="1">
    <source>
        <dbReference type="ARBA" id="ARBA00004651"/>
    </source>
</evidence>
<evidence type="ECO:0000256" key="10">
    <source>
        <dbReference type="ARBA" id="ARBA00023098"/>
    </source>
</evidence>
<dbReference type="Proteomes" id="UP000472521">
    <property type="component" value="Unassembled WGS sequence"/>
</dbReference>
<dbReference type="InterPro" id="IPR037185">
    <property type="entry name" value="EmrE-like"/>
</dbReference>
<dbReference type="RefSeq" id="WP_004440581.1">
    <property type="nucleotide sequence ID" value="NZ_AP025140.1"/>
</dbReference>
<evidence type="ECO:0000256" key="5">
    <source>
        <dbReference type="ARBA" id="ARBA00022519"/>
    </source>
</evidence>
<keyword evidence="3" id="KW-1003">Cell membrane</keyword>
<proteinExistence type="inferred from homology"/>
<feature type="transmembrane region" description="Helical" evidence="12">
    <location>
        <begin position="99"/>
        <end position="116"/>
    </location>
</feature>
<evidence type="ECO:0000313" key="16">
    <source>
        <dbReference type="EMBL" id="QRI52323.1"/>
    </source>
</evidence>
<accession>A0A0A2HDB0</accession>
<evidence type="ECO:0000256" key="11">
    <source>
        <dbReference type="ARBA" id="ARBA00023136"/>
    </source>
</evidence>
<dbReference type="Pfam" id="PF00892">
    <property type="entry name" value="EamA"/>
    <property type="match status" value="1"/>
</dbReference>
<name>A0A0A2HDB0_CLOBO</name>
<evidence type="ECO:0000256" key="3">
    <source>
        <dbReference type="ARBA" id="ARBA00022475"/>
    </source>
</evidence>
<gene>
    <name evidence="15" type="ORF">FC794_17505</name>
    <name evidence="14" type="ORF">FCV25_10495</name>
    <name evidence="16" type="ORF">JQS73_12910</name>
</gene>
<dbReference type="PANTHER" id="PTHR30561:SF9">
    <property type="entry name" value="4-AMINO-4-DEOXY-L-ARABINOSE-PHOSPHOUNDECAPRENOL FLIPPASE SUBUNIT ARNF-RELATED"/>
    <property type="match status" value="1"/>
</dbReference>
<feature type="domain" description="EamA" evidence="13">
    <location>
        <begin position="48"/>
        <end position="116"/>
    </location>
</feature>
<evidence type="ECO:0000313" key="18">
    <source>
        <dbReference type="Proteomes" id="UP000478995"/>
    </source>
</evidence>
<keyword evidence="7 12" id="KW-0812">Transmembrane</keyword>
<evidence type="ECO:0000256" key="8">
    <source>
        <dbReference type="ARBA" id="ARBA00022985"/>
    </source>
</evidence>
<dbReference type="PANTHER" id="PTHR30561">
    <property type="entry name" value="SMR FAMILY PROTON-DEPENDENT DRUG EFFLUX TRANSPORTER SUGE"/>
    <property type="match status" value="1"/>
</dbReference>
<evidence type="ECO:0000313" key="14">
    <source>
        <dbReference type="EMBL" id="NFF02186.1"/>
    </source>
</evidence>
<evidence type="ECO:0000256" key="9">
    <source>
        <dbReference type="ARBA" id="ARBA00022989"/>
    </source>
</evidence>
<evidence type="ECO:0000259" key="13">
    <source>
        <dbReference type="Pfam" id="PF00892"/>
    </source>
</evidence>
<dbReference type="AlphaFoldDB" id="A0A0A2HDB0"/>
<keyword evidence="10" id="KW-0443">Lipid metabolism</keyword>
<evidence type="ECO:0000256" key="6">
    <source>
        <dbReference type="ARBA" id="ARBA00022556"/>
    </source>
</evidence>
<feature type="transmembrane region" description="Helical" evidence="12">
    <location>
        <begin position="73"/>
        <end position="93"/>
    </location>
</feature>
<evidence type="ECO:0000256" key="2">
    <source>
        <dbReference type="ARBA" id="ARBA00007362"/>
    </source>
</evidence>
<dbReference type="Gene3D" id="1.10.3730.20">
    <property type="match status" value="1"/>
</dbReference>
<dbReference type="SUPFAM" id="SSF103481">
    <property type="entry name" value="Multidrug resistance efflux transporter EmrE"/>
    <property type="match status" value="1"/>
</dbReference>
<evidence type="ECO:0000256" key="12">
    <source>
        <dbReference type="SAM" id="Phobius"/>
    </source>
</evidence>
<dbReference type="OMA" id="FGEMIGP"/>
<keyword evidence="11 12" id="KW-0472">Membrane</keyword>
<evidence type="ECO:0000313" key="17">
    <source>
        <dbReference type="Proteomes" id="UP000472521"/>
    </source>
</evidence>
<dbReference type="GO" id="GO:0005886">
    <property type="term" value="C:plasma membrane"/>
    <property type="evidence" value="ECO:0007669"/>
    <property type="project" value="UniProtKB-SubCell"/>
</dbReference>
<dbReference type="InterPro" id="IPR000390">
    <property type="entry name" value="Small_drug/metabolite_transptr"/>
</dbReference>
<dbReference type="Proteomes" id="UP000663464">
    <property type="component" value="Chromosome"/>
</dbReference>
<comment type="subcellular location">
    <subcellularLocation>
        <location evidence="1">Cell membrane</location>
        <topology evidence="1">Multi-pass membrane protein</topology>
    </subcellularLocation>
</comment>
<protein>
    <submittedName>
        <fullName evidence="15 16">Transporter</fullName>
    </submittedName>
</protein>
<reference evidence="16 19" key="1">
    <citation type="journal article" date="2014" name="J. Infect. Dis.">
        <title>Molecular characterization of a novel botulinum neurotoxin type H gene.</title>
        <authorList>
            <person name="Dover N."/>
            <person name="Barash J.R."/>
            <person name="Hill K.K."/>
            <person name="Xie G."/>
            <person name="Arnon S.S."/>
        </authorList>
    </citation>
    <scope>NUCLEOTIDE SEQUENCE [LARGE SCALE GENOMIC DNA]</scope>
    <source>
        <strain evidence="16 19">IBCA10-7060</strain>
    </source>
</reference>
<dbReference type="EMBL" id="SWND01000005">
    <property type="protein sequence ID" value="NFF02186.1"/>
    <property type="molecule type" value="Genomic_DNA"/>
</dbReference>
<reference evidence="16" key="3">
    <citation type="submission" date="2021-02" db="EMBL/GenBank/DDBJ databases">
        <authorList>
            <person name="Dover N."/>
            <person name="Barash J.R."/>
            <person name="Bell J.M."/>
            <person name="Sylvester M.D."/>
            <person name="Arnon S."/>
        </authorList>
    </citation>
    <scope>NUCLEOTIDE SEQUENCE</scope>
    <source>
        <strain evidence="16">IBCA10-7060</strain>
    </source>
</reference>
<evidence type="ECO:0000256" key="4">
    <source>
        <dbReference type="ARBA" id="ARBA00022516"/>
    </source>
</evidence>
<dbReference type="EMBL" id="CP069280">
    <property type="protein sequence ID" value="QRI52323.1"/>
    <property type="molecule type" value="Genomic_DNA"/>
</dbReference>
<keyword evidence="6" id="KW-0441">Lipid A biosynthesis</keyword>
<dbReference type="FunFam" id="1.10.3730.20:FF:000050">
    <property type="entry name" value="Multidrug resistance protein, SMR family"/>
    <property type="match status" value="1"/>
</dbReference>
<dbReference type="InterPro" id="IPR000620">
    <property type="entry name" value="EamA_dom"/>
</dbReference>
<keyword evidence="9 12" id="KW-1133">Transmembrane helix</keyword>
<dbReference type="GO" id="GO:0009103">
    <property type="term" value="P:lipopolysaccharide biosynthetic process"/>
    <property type="evidence" value="ECO:0007669"/>
    <property type="project" value="UniProtKB-KW"/>
</dbReference>
<dbReference type="GO" id="GO:0022857">
    <property type="term" value="F:transmembrane transporter activity"/>
    <property type="evidence" value="ECO:0007669"/>
    <property type="project" value="InterPro"/>
</dbReference>
<dbReference type="EMBL" id="SWOY01000011">
    <property type="protein sequence ID" value="NFG18537.1"/>
    <property type="molecule type" value="Genomic_DNA"/>
</dbReference>
<evidence type="ECO:0000313" key="19">
    <source>
        <dbReference type="Proteomes" id="UP000663464"/>
    </source>
</evidence>
<evidence type="ECO:0000256" key="7">
    <source>
        <dbReference type="ARBA" id="ARBA00022692"/>
    </source>
</evidence>
<sequence length="118" mass="13101">MIYLILTSVFLGALGQILVKYGAVNLTLNFSPAHFLPSIVSILKNMPVMAGIISYGVSFLLWIKVLSKVELSYAYPMVSLGYVLVMIFSYFFFKENITPIRILGVAFIMIGVILVARS</sequence>
<organism evidence="15 18">
    <name type="scientific">Clostridium botulinum</name>
    <dbReference type="NCBI Taxonomy" id="1491"/>
    <lineage>
        <taxon>Bacteria</taxon>
        <taxon>Bacillati</taxon>
        <taxon>Bacillota</taxon>
        <taxon>Clostridia</taxon>
        <taxon>Eubacteriales</taxon>
        <taxon>Clostridiaceae</taxon>
        <taxon>Clostridium</taxon>
    </lineage>
</organism>
<keyword evidence="4" id="KW-0444">Lipid biosynthesis</keyword>
<keyword evidence="5" id="KW-0997">Cell inner membrane</keyword>
<keyword evidence="8" id="KW-0448">Lipopolysaccharide biosynthesis</keyword>